<evidence type="ECO:0000313" key="3">
    <source>
        <dbReference type="Proteomes" id="UP000386575"/>
    </source>
</evidence>
<dbReference type="SUPFAM" id="SSF52540">
    <property type="entry name" value="P-loop containing nucleoside triphosphate hydrolases"/>
    <property type="match status" value="1"/>
</dbReference>
<proteinExistence type="predicted"/>
<dbReference type="AlphaFoldDB" id="A0A6A1TQ43"/>
<evidence type="ECO:0000259" key="1">
    <source>
        <dbReference type="Pfam" id="PF13401"/>
    </source>
</evidence>
<keyword evidence="2" id="KW-0547">Nucleotide-binding</keyword>
<keyword evidence="2" id="KW-0067">ATP-binding</keyword>
<dbReference type="Pfam" id="PF13401">
    <property type="entry name" value="AAA_22"/>
    <property type="match status" value="1"/>
</dbReference>
<gene>
    <name evidence="2" type="ORF">F4V91_07540</name>
</gene>
<comment type="caution">
    <text evidence="2">The sequence shown here is derived from an EMBL/GenBank/DDBJ whole genome shotgun (WGS) entry which is preliminary data.</text>
</comment>
<reference evidence="2 3" key="1">
    <citation type="submission" date="2019-09" db="EMBL/GenBank/DDBJ databases">
        <title>Genome sequencing of Ng87 strain.</title>
        <authorList>
            <person name="Karasev E.S."/>
            <person name="Andronov E."/>
        </authorList>
    </citation>
    <scope>NUCLEOTIDE SEQUENCE [LARGE SCALE GENOMIC DNA]</scope>
    <source>
        <strain evidence="2 3">Ng87</strain>
    </source>
</reference>
<protein>
    <submittedName>
        <fullName evidence="2">ATP-binding protein</fullName>
    </submittedName>
</protein>
<name>A0A6A1TQ43_NEOGA</name>
<organism evidence="2 3">
    <name type="scientific">Neorhizobium galegae</name>
    <name type="common">Rhizobium galegae</name>
    <dbReference type="NCBI Taxonomy" id="399"/>
    <lineage>
        <taxon>Bacteria</taxon>
        <taxon>Pseudomonadati</taxon>
        <taxon>Pseudomonadota</taxon>
        <taxon>Alphaproteobacteria</taxon>
        <taxon>Hyphomicrobiales</taxon>
        <taxon>Rhizobiaceae</taxon>
        <taxon>Rhizobium/Agrobacterium group</taxon>
        <taxon>Neorhizobium</taxon>
    </lineage>
</organism>
<dbReference type="InterPro" id="IPR027417">
    <property type="entry name" value="P-loop_NTPase"/>
</dbReference>
<feature type="domain" description="ORC1/DEAH AAA+ ATPase" evidence="1">
    <location>
        <begin position="54"/>
        <end position="195"/>
    </location>
</feature>
<dbReference type="Proteomes" id="UP000386575">
    <property type="component" value="Unassembled WGS sequence"/>
</dbReference>
<dbReference type="InterPro" id="IPR049945">
    <property type="entry name" value="AAA_22"/>
</dbReference>
<evidence type="ECO:0000313" key="2">
    <source>
        <dbReference type="EMBL" id="KAB1086300.1"/>
    </source>
</evidence>
<dbReference type="EMBL" id="VZUL01000002">
    <property type="protein sequence ID" value="KAB1086300.1"/>
    <property type="molecule type" value="Genomic_DNA"/>
</dbReference>
<sequence length="343" mass="37872">MLRGGSLLGGKTGSVPRENQHTAYIGTARDIKLDEAYEALIVNSAAELFGKSGKRRALFVVGESGSGKTTAVEKHISKRAEFAPRKAADGSLFYPLISMEAPKPLTVKGLAKDGLKRLGYHVNNPRLSASELFELWKDQLREQRVLFLAIDELQHVLRSDTVKELQTVADVIKSLLEIPGWPLHLILSGVPELAGFLDQSGQTNRQLKERSKVIEFRRMTFPEDISIMTKIIKKIVTAEAGLAPDPMILSEEFVHRLLHASCGAFGSMIQTTRHVCEIALRRGSETVGPDVFASAYALESGCRPSQNIFTAVENWKDIIPANSMQELVGEGRSMQPKRPKTKK</sequence>
<dbReference type="GO" id="GO:0005524">
    <property type="term" value="F:ATP binding"/>
    <property type="evidence" value="ECO:0007669"/>
    <property type="project" value="UniProtKB-KW"/>
</dbReference>
<dbReference type="GO" id="GO:0016887">
    <property type="term" value="F:ATP hydrolysis activity"/>
    <property type="evidence" value="ECO:0007669"/>
    <property type="project" value="InterPro"/>
</dbReference>
<accession>A0A6A1TQ43</accession>
<dbReference type="Gene3D" id="3.40.50.300">
    <property type="entry name" value="P-loop containing nucleotide triphosphate hydrolases"/>
    <property type="match status" value="1"/>
</dbReference>